<comment type="cofactor">
    <cofactor evidence="8">
        <name>Zn(2+)</name>
        <dbReference type="ChEBI" id="CHEBI:29105"/>
    </cofactor>
    <text evidence="8">Binds 2 Zn(2+) ions.</text>
</comment>
<evidence type="ECO:0000313" key="11">
    <source>
        <dbReference type="EMBL" id="KAH0818485.1"/>
    </source>
</evidence>
<keyword evidence="5 8" id="KW-0862">Zinc</keyword>
<dbReference type="Proteomes" id="UP000719412">
    <property type="component" value="Unassembled WGS sequence"/>
</dbReference>
<keyword evidence="3 8" id="KW-0479">Metal-binding</keyword>
<dbReference type="Gene3D" id="3.40.720.10">
    <property type="entry name" value="Alkaline Phosphatase, subunit A"/>
    <property type="match status" value="1"/>
</dbReference>
<keyword evidence="6 8" id="KW-0460">Magnesium</keyword>
<dbReference type="SMART" id="SM00098">
    <property type="entry name" value="alkPPc"/>
    <property type="match status" value="1"/>
</dbReference>
<evidence type="ECO:0000256" key="8">
    <source>
        <dbReference type="PIRSR" id="PIRSR601952-2"/>
    </source>
</evidence>
<evidence type="ECO:0000256" key="10">
    <source>
        <dbReference type="RuleBase" id="RU003947"/>
    </source>
</evidence>
<comment type="cofactor">
    <cofactor evidence="8">
        <name>Mg(2+)</name>
        <dbReference type="ChEBI" id="CHEBI:18420"/>
    </cofactor>
    <text evidence="8">Binds 1 Mg(2+) ion.</text>
</comment>
<dbReference type="SUPFAM" id="SSF53649">
    <property type="entry name" value="Alkaline phosphatase-like"/>
    <property type="match status" value="1"/>
</dbReference>
<comment type="caution">
    <text evidence="11">The sequence shown here is derived from an EMBL/GenBank/DDBJ whole genome shotgun (WGS) entry which is preliminary data.</text>
</comment>
<keyword evidence="12" id="KW-1185">Reference proteome</keyword>
<dbReference type="InterPro" id="IPR018299">
    <property type="entry name" value="Alkaline_phosphatase_AS"/>
</dbReference>
<feature type="binding site" evidence="8">
    <location>
        <position position="86"/>
    </location>
    <ligand>
        <name>Zn(2+)</name>
        <dbReference type="ChEBI" id="CHEBI:29105"/>
        <label>2</label>
    </ligand>
</feature>
<evidence type="ECO:0000256" key="6">
    <source>
        <dbReference type="ARBA" id="ARBA00022842"/>
    </source>
</evidence>
<dbReference type="InterPro" id="IPR017850">
    <property type="entry name" value="Alkaline_phosphatase_core_sf"/>
</dbReference>
<dbReference type="GO" id="GO:0004035">
    <property type="term" value="F:alkaline phosphatase activity"/>
    <property type="evidence" value="ECO:0007669"/>
    <property type="project" value="UniProtKB-EC"/>
</dbReference>
<evidence type="ECO:0000256" key="7">
    <source>
        <dbReference type="PIRSR" id="PIRSR601952-1"/>
    </source>
</evidence>
<proteinExistence type="inferred from homology"/>
<dbReference type="PANTHER" id="PTHR11596:SF83">
    <property type="entry name" value="ALKALINE PHOSPHATASE 4"/>
    <property type="match status" value="1"/>
</dbReference>
<reference evidence="11" key="1">
    <citation type="journal article" date="2020" name="J Insects Food Feed">
        <title>The yellow mealworm (Tenebrio molitor) genome: a resource for the emerging insects as food and feed industry.</title>
        <authorList>
            <person name="Eriksson T."/>
            <person name="Andere A."/>
            <person name="Kelstrup H."/>
            <person name="Emery V."/>
            <person name="Picard C."/>
        </authorList>
    </citation>
    <scope>NUCLEOTIDE SEQUENCE</scope>
    <source>
        <strain evidence="11">Stoneville</strain>
        <tissue evidence="11">Whole head</tissue>
    </source>
</reference>
<evidence type="ECO:0000256" key="9">
    <source>
        <dbReference type="RuleBase" id="RU003946"/>
    </source>
</evidence>
<comment type="catalytic activity">
    <reaction evidence="10">
        <text>a phosphate monoester + H2O = an alcohol + phosphate</text>
        <dbReference type="Rhea" id="RHEA:15017"/>
        <dbReference type="ChEBI" id="CHEBI:15377"/>
        <dbReference type="ChEBI" id="CHEBI:30879"/>
        <dbReference type="ChEBI" id="CHEBI:43474"/>
        <dbReference type="ChEBI" id="CHEBI:67140"/>
        <dbReference type="EC" id="3.1.3.1"/>
    </reaction>
</comment>
<dbReference type="EC" id="3.1.3.1" evidence="2 10"/>
<keyword evidence="4 10" id="KW-0378">Hydrolase</keyword>
<feature type="binding site" evidence="8">
    <location>
        <position position="202"/>
    </location>
    <ligand>
        <name>Mg(2+)</name>
        <dbReference type="ChEBI" id="CHEBI:18420"/>
    </ligand>
</feature>
<gene>
    <name evidence="11" type="ORF">GEV33_004304</name>
</gene>
<comment type="similarity">
    <text evidence="1 9">Belongs to the alkaline phosphatase family.</text>
</comment>
<feature type="binding site" evidence="8">
    <location>
        <position position="86"/>
    </location>
    <ligand>
        <name>Mg(2+)</name>
        <dbReference type="ChEBI" id="CHEBI:18420"/>
    </ligand>
</feature>
<name>A0A8J6HGQ8_TENMO</name>
<evidence type="ECO:0000256" key="5">
    <source>
        <dbReference type="ARBA" id="ARBA00022833"/>
    </source>
</evidence>
<dbReference type="InterPro" id="IPR001952">
    <property type="entry name" value="Alkaline_phosphatase"/>
</dbReference>
<dbReference type="PANTHER" id="PTHR11596">
    <property type="entry name" value="ALKALINE PHOSPHATASE"/>
    <property type="match status" value="1"/>
</dbReference>
<dbReference type="Pfam" id="PF00245">
    <property type="entry name" value="Alk_phosphatase"/>
    <property type="match status" value="1"/>
</dbReference>
<accession>A0A8J6HGQ8</accession>
<dbReference type="AlphaFoldDB" id="A0A8J6HGQ8"/>
<feature type="active site" description="Phosphoserine intermediate" evidence="7">
    <location>
        <position position="137"/>
    </location>
</feature>
<evidence type="ECO:0000256" key="1">
    <source>
        <dbReference type="ARBA" id="ARBA00005984"/>
    </source>
</evidence>
<evidence type="ECO:0000313" key="12">
    <source>
        <dbReference type="Proteomes" id="UP000719412"/>
    </source>
</evidence>
<protein>
    <recommendedName>
        <fullName evidence="2 10">Alkaline phosphatase</fullName>
        <ecNumber evidence="2 10">3.1.3.1</ecNumber>
    </recommendedName>
</protein>
<evidence type="ECO:0000256" key="3">
    <source>
        <dbReference type="ARBA" id="ARBA00022723"/>
    </source>
</evidence>
<reference evidence="11" key="2">
    <citation type="submission" date="2021-08" db="EMBL/GenBank/DDBJ databases">
        <authorList>
            <person name="Eriksson T."/>
        </authorList>
    </citation>
    <scope>NUCLEOTIDE SEQUENCE</scope>
    <source>
        <strain evidence="11">Stoneville</strain>
        <tissue evidence="11">Whole head</tissue>
    </source>
</reference>
<evidence type="ECO:0000256" key="2">
    <source>
        <dbReference type="ARBA" id="ARBA00012647"/>
    </source>
</evidence>
<sequence length="249" mass="27935">MKEEIMFVSVLTVLFCSISIKMAAVIIDSRDQDLFKYISPTPDENLLLEDQKFWFDLGGAHLENNLKLDQVEKKHFAKNVVILIGDGMGIPTITATRIYKGQRTFGKSGEDHNLAYDKFPNVALVKTYNVDMQVPDSAGTATALFTGAKTRYEAVGLDVKAKKTVADPIVFEKSKLDSIMDWAQRAKKDTGIITTTRITHATPASTYAHVHFREWECDSEIPQEFKPFVKDIARQLIEDAPGNNFKVSN</sequence>
<dbReference type="EMBL" id="JABDTM020017583">
    <property type="protein sequence ID" value="KAH0818485.1"/>
    <property type="molecule type" value="Genomic_DNA"/>
</dbReference>
<dbReference type="PRINTS" id="PR00113">
    <property type="entry name" value="ALKPHPHTASE"/>
</dbReference>
<evidence type="ECO:0000256" key="4">
    <source>
        <dbReference type="ARBA" id="ARBA00022801"/>
    </source>
</evidence>
<feature type="binding site" evidence="8">
    <location>
        <position position="200"/>
    </location>
    <ligand>
        <name>Mg(2+)</name>
        <dbReference type="ChEBI" id="CHEBI:18420"/>
    </ligand>
</feature>
<dbReference type="PROSITE" id="PS00123">
    <property type="entry name" value="ALKALINE_PHOSPHATASE"/>
    <property type="match status" value="1"/>
</dbReference>
<organism evidence="11 12">
    <name type="scientific">Tenebrio molitor</name>
    <name type="common">Yellow mealworm beetle</name>
    <dbReference type="NCBI Taxonomy" id="7067"/>
    <lineage>
        <taxon>Eukaryota</taxon>
        <taxon>Metazoa</taxon>
        <taxon>Ecdysozoa</taxon>
        <taxon>Arthropoda</taxon>
        <taxon>Hexapoda</taxon>
        <taxon>Insecta</taxon>
        <taxon>Pterygota</taxon>
        <taxon>Neoptera</taxon>
        <taxon>Endopterygota</taxon>
        <taxon>Coleoptera</taxon>
        <taxon>Polyphaga</taxon>
        <taxon>Cucujiformia</taxon>
        <taxon>Tenebrionidae</taxon>
        <taxon>Tenebrio</taxon>
    </lineage>
</organism>
<dbReference type="GO" id="GO:0046872">
    <property type="term" value="F:metal ion binding"/>
    <property type="evidence" value="ECO:0007669"/>
    <property type="project" value="UniProtKB-KW"/>
</dbReference>